<reference evidence="2 3" key="1">
    <citation type="submission" date="2019-06" db="EMBL/GenBank/DDBJ databases">
        <title>Draft genomes of female and male turbot (Scophthalmus maximus).</title>
        <authorList>
            <person name="Xu H."/>
            <person name="Xu X.-W."/>
            <person name="Shao C."/>
            <person name="Chen S."/>
        </authorList>
    </citation>
    <scope>NUCLEOTIDE SEQUENCE [LARGE SCALE GENOMIC DNA]</scope>
    <source>
        <strain evidence="2">Ysfricsl-2016a</strain>
        <tissue evidence="2">Blood</tissue>
    </source>
</reference>
<accession>A0A6A4T9A6</accession>
<evidence type="ECO:0000256" key="1">
    <source>
        <dbReference type="SAM" id="Phobius"/>
    </source>
</evidence>
<organism evidence="2 3">
    <name type="scientific">Scophthalmus maximus</name>
    <name type="common">Turbot</name>
    <name type="synonym">Psetta maxima</name>
    <dbReference type="NCBI Taxonomy" id="52904"/>
    <lineage>
        <taxon>Eukaryota</taxon>
        <taxon>Metazoa</taxon>
        <taxon>Chordata</taxon>
        <taxon>Craniata</taxon>
        <taxon>Vertebrata</taxon>
        <taxon>Euteleostomi</taxon>
        <taxon>Actinopterygii</taxon>
        <taxon>Neopterygii</taxon>
        <taxon>Teleostei</taxon>
        <taxon>Neoteleostei</taxon>
        <taxon>Acanthomorphata</taxon>
        <taxon>Carangaria</taxon>
        <taxon>Pleuronectiformes</taxon>
        <taxon>Pleuronectoidei</taxon>
        <taxon>Scophthalmidae</taxon>
        <taxon>Scophthalmus</taxon>
    </lineage>
</organism>
<dbReference type="Proteomes" id="UP000438429">
    <property type="component" value="Unassembled WGS sequence"/>
</dbReference>
<keyword evidence="1" id="KW-1133">Transmembrane helix</keyword>
<protein>
    <submittedName>
        <fullName evidence="2">Uncharacterized protein</fullName>
    </submittedName>
</protein>
<feature type="transmembrane region" description="Helical" evidence="1">
    <location>
        <begin position="60"/>
        <end position="80"/>
    </location>
</feature>
<name>A0A6A4T9A6_SCOMX</name>
<proteinExistence type="predicted"/>
<evidence type="ECO:0000313" key="2">
    <source>
        <dbReference type="EMBL" id="KAF0041785.1"/>
    </source>
</evidence>
<evidence type="ECO:0000313" key="3">
    <source>
        <dbReference type="Proteomes" id="UP000438429"/>
    </source>
</evidence>
<keyword evidence="1" id="KW-0472">Membrane</keyword>
<keyword evidence="1" id="KW-0812">Transmembrane</keyword>
<comment type="caution">
    <text evidence="2">The sequence shown here is derived from an EMBL/GenBank/DDBJ whole genome shotgun (WGS) entry which is preliminary data.</text>
</comment>
<sequence>MSRSCEQQQQQQQFRVFYLESHLRFIHIHNQRRTFTFSLQAAGWNISDLPPPLSCPVGRFFFFFFFLLPISLLHFYRFLFCNNAAGSPTQQQRRPAPFSIPIGSPAAARKRVRRSHWLSSCHELKGRILPLL</sequence>
<dbReference type="EMBL" id="VEVO01000005">
    <property type="protein sequence ID" value="KAF0041785.1"/>
    <property type="molecule type" value="Genomic_DNA"/>
</dbReference>
<gene>
    <name evidence="2" type="ORF">F2P81_005317</name>
</gene>
<dbReference type="AlphaFoldDB" id="A0A6A4T9A6"/>